<dbReference type="PATRIC" id="fig|1123269.5.peg.4560"/>
<dbReference type="InterPro" id="IPR001343">
    <property type="entry name" value="Hemolysn_Ca-bd"/>
</dbReference>
<comment type="subcellular location">
    <subcellularLocation>
        <location evidence="1">Secreted</location>
    </subcellularLocation>
</comment>
<dbReference type="InterPro" id="IPR050557">
    <property type="entry name" value="RTX_toxin/Mannuronan_C5-epim"/>
</dbReference>
<evidence type="ECO:0000313" key="3">
    <source>
        <dbReference type="EMBL" id="AHE56276.1"/>
    </source>
</evidence>
<keyword evidence="4" id="KW-1185">Reference proteome</keyword>
<keyword evidence="2" id="KW-0964">Secreted</keyword>
<dbReference type="eggNOG" id="COG2931">
    <property type="taxonomic scope" value="Bacteria"/>
</dbReference>
<dbReference type="GO" id="GO:0005509">
    <property type="term" value="F:calcium ion binding"/>
    <property type="evidence" value="ECO:0007669"/>
    <property type="project" value="InterPro"/>
</dbReference>
<protein>
    <recommendedName>
        <fullName evidence="5">Peptidase M10 serralysin C-terminal domain-containing protein</fullName>
    </recommendedName>
</protein>
<dbReference type="PANTHER" id="PTHR38340:SF1">
    <property type="entry name" value="S-LAYER PROTEIN"/>
    <property type="match status" value="1"/>
</dbReference>
<gene>
    <name evidence="3" type="ORF">NX02_23300</name>
</gene>
<organism evidence="3 4">
    <name type="scientific">Sphingomonas sanxanigenens DSM 19645 = NX02</name>
    <dbReference type="NCBI Taxonomy" id="1123269"/>
    <lineage>
        <taxon>Bacteria</taxon>
        <taxon>Pseudomonadati</taxon>
        <taxon>Pseudomonadota</taxon>
        <taxon>Alphaproteobacteria</taxon>
        <taxon>Sphingomonadales</taxon>
        <taxon>Sphingomonadaceae</taxon>
        <taxon>Sphingomonas</taxon>
    </lineage>
</organism>
<evidence type="ECO:0008006" key="5">
    <source>
        <dbReference type="Google" id="ProtNLM"/>
    </source>
</evidence>
<evidence type="ECO:0000256" key="2">
    <source>
        <dbReference type="ARBA" id="ARBA00022525"/>
    </source>
</evidence>
<dbReference type="Pfam" id="PF00353">
    <property type="entry name" value="HemolysinCabind"/>
    <property type="match status" value="10"/>
</dbReference>
<name>W0AGM6_9SPHN</name>
<dbReference type="Proteomes" id="UP000018851">
    <property type="component" value="Chromosome"/>
</dbReference>
<dbReference type="InterPro" id="IPR011049">
    <property type="entry name" value="Serralysin-like_metalloprot_C"/>
</dbReference>
<dbReference type="HOGENOM" id="CLU_287406_0_0_5"/>
<sequence>MMPLIIGTDASEQLDGSTTADEIRGLGGNDIIFALGGDDLVEGGDGNDSLDGGTGADTLSYLNAAAAVTVNLGLTTAQQTGGAGIDTIVGFENLVGSAFGDVLTGASTAVRNIIDGGAGDDLINGGSGSGPDTLIGGDGIDTVSYATAASRVTVKLALTVAQNTVGGGADTLSGFENVTGSAYNDTLSGNEFANLLTGGAGLDILSGLAGNDSLVGGADNDTLDGGAGDDLLDGGSGAGDVATYASATAGVTVSLLVAGPQDTLGAGVDTLTAIEGLTGSNHADVLAGNAGANSLLGGVGNDIIRGDAGNDLIDGGAGIDTVDYALVGAGITLNLLSQSAQNTVGAGSDTVRGIEHVIGTAFDDKLTGNDYSNMLLAGAGNDSLIGGLGNDTLDGGEGSDTASYASATTGVRVNLGIASAQYTLGAGTDTLLSVEHLIGSGLADVLTGNAADNDLTGGGGDDVMSGGLGNNRLTGGQGADTASYAAAAAGVTVNLGLTTAQNTIGAGTDTLATIENLTGSAFADTLTGSTLANLLTGGAGNDALDGGNGNDTLDGGAHNDVLAGGIGNDTVLGGTGDDLLGGGNGSNLLDGGAGFDTISYAAAGGAVTVSLSETGPQAIAFLNSTDTLVSIEQLIGSAFNDQLTGGATASTLRGGNGNDRLMAGTGNATLYGDDGSDILWGGTGIDTLHGGAGGDQLNGGAGDTLYGGIAGDTYYLADPSAKVMEFANEGVDRVEVIFDYYVIPTNVEGLYFSYTGLTGTKHGIGNDLDNSIGGHGGDDILEGRGGDDLLNGSTGNNVLIGGSGNDTYAFNNLGGAETIIVELPDEGIDDVSFRGVPNPVTGAHFVLPDNVENLEMWDYTTFVKADGNALDNYISARGTASELDGKGGQDVFDTRDGADRFIFSAAEHSTAAAPDEILAYASNDTIDLAGIDAIAGTPEDDAFQIVAAFTGQAGQLIFVNDFGRHTTYVLGDIDGDATADFGIYFNFDVTPTLGTWVL</sequence>
<evidence type="ECO:0000256" key="1">
    <source>
        <dbReference type="ARBA" id="ARBA00004613"/>
    </source>
</evidence>
<dbReference type="EMBL" id="CP006644">
    <property type="protein sequence ID" value="AHE56276.1"/>
    <property type="molecule type" value="Genomic_DNA"/>
</dbReference>
<evidence type="ECO:0000313" key="4">
    <source>
        <dbReference type="Proteomes" id="UP000018851"/>
    </source>
</evidence>
<reference evidence="3 4" key="1">
    <citation type="submission" date="2013-07" db="EMBL/GenBank/DDBJ databases">
        <title>Completed genome of Sphingomonas sanxanigenens NX02.</title>
        <authorList>
            <person name="Ma T."/>
            <person name="Huang H."/>
            <person name="Wu M."/>
            <person name="Li X."/>
            <person name="Li G."/>
        </authorList>
    </citation>
    <scope>NUCLEOTIDE SEQUENCE [LARGE SCALE GENOMIC DNA]</scope>
    <source>
        <strain evidence="3 4">NX02</strain>
    </source>
</reference>
<dbReference type="SUPFAM" id="SSF51120">
    <property type="entry name" value="beta-Roll"/>
    <property type="match status" value="8"/>
</dbReference>
<dbReference type="AlphaFoldDB" id="W0AGM6"/>
<dbReference type="STRING" id="1123269.NX02_23300"/>
<dbReference type="PANTHER" id="PTHR38340">
    <property type="entry name" value="S-LAYER PROTEIN"/>
    <property type="match status" value="1"/>
</dbReference>
<dbReference type="PROSITE" id="PS00330">
    <property type="entry name" value="HEMOLYSIN_CALCIUM"/>
    <property type="match status" value="3"/>
</dbReference>
<dbReference type="RefSeq" id="WP_025294399.1">
    <property type="nucleotide sequence ID" value="NZ_CP006644.1"/>
</dbReference>
<dbReference type="PRINTS" id="PR00313">
    <property type="entry name" value="CABNDNGRPT"/>
</dbReference>
<dbReference type="Gene3D" id="2.150.10.10">
    <property type="entry name" value="Serralysin-like metalloprotease, C-terminal"/>
    <property type="match status" value="8"/>
</dbReference>
<dbReference type="KEGG" id="ssan:NX02_23300"/>
<dbReference type="GO" id="GO:0005576">
    <property type="term" value="C:extracellular region"/>
    <property type="evidence" value="ECO:0007669"/>
    <property type="project" value="UniProtKB-SubCell"/>
</dbReference>
<proteinExistence type="predicted"/>
<dbReference type="InterPro" id="IPR018511">
    <property type="entry name" value="Hemolysin-typ_Ca-bd_CS"/>
</dbReference>
<accession>W0AGM6</accession>